<dbReference type="GO" id="GO:0003723">
    <property type="term" value="F:RNA binding"/>
    <property type="evidence" value="ECO:0007669"/>
    <property type="project" value="InterPro"/>
</dbReference>
<evidence type="ECO:0000313" key="3">
    <source>
        <dbReference type="EMBL" id="KAG5554289.1"/>
    </source>
</evidence>
<dbReference type="InterPro" id="IPR035979">
    <property type="entry name" value="RBD_domain_sf"/>
</dbReference>
<dbReference type="InterPro" id="IPR000504">
    <property type="entry name" value="RRM_dom"/>
</dbReference>
<sequence length="760" mass="84824">MALSRLLQVKSRPLFQRRGLVNPPKWWWRYCAYSSSSAEAQKSAKFDWGEAQKSSSHSKKLILAKEQKAAAVESFVTKYMETHQGTFPKTTHVHSNVGGSWYTVKGILTYLKEKMVGNPQNVPDFESVQTHSNSVNTDTVKLETMVQSSTSLPNFGNNEKNCTNSTSHILEESTSADSVILEASNEYVNGHQNNQPETEKMTSASPTPNVSSEVGKHSVPFGGPQKKMGIADLLTRTGETTSERNDSVTPSRPDFLNEAVRRGEEKGCDISGLIDCIKEMPEGKSNPRSHNSTTFNNNDQTSNKSAIKGMQREANSPRSDSRGRNSPMLGRTMVKETNSFKGSEGNIHEGSLFELFFDTNPVRKDSKGSDADIAALDSIKSKSSQEIMFPTRKHDFKKTWNALLAEKEADANKVLVRFLHVSVKRSDIETLFNHCGCITRIDFHSKGSLFKIACIYFETKEGMQNALKKTGLILRNTNLIVEAGHSKDNIPRKTLIPNLIGYPEVPASLVKNPTRTVMIRPLTADINSRDIEEALAFCGSKISGFFFGSSSSIAYVELATEEAKQRALERNSIIVSGKLLQIFRIDAPRTTVVRISNLCYPEVQNKFEGICGSYGRVKHVAVRSKDIVDTSNFAYVSIFRLNGLHVYNSQWIAQPAPVFPPEVLHVLWNHPDERRNLKTQIHRSLQKLVEYPTAHQVGVACKIRKAKDPVRKVFPSVVIHSQMRVKSRNPNFGVALWTEMSGAVYCLDLCLDYMSEASFI</sequence>
<dbReference type="AlphaFoldDB" id="A0AAV6KQ91"/>
<dbReference type="EMBL" id="JACTNZ010000004">
    <property type="protein sequence ID" value="KAG5554289.1"/>
    <property type="molecule type" value="Genomic_DNA"/>
</dbReference>
<dbReference type="InterPro" id="IPR058941">
    <property type="entry name" value="HTH_AT3G52170-like"/>
</dbReference>
<dbReference type="InterPro" id="IPR058942">
    <property type="entry name" value="AT3G52170-like"/>
</dbReference>
<feature type="compositionally biased region" description="Polar residues" evidence="1">
    <location>
        <begin position="286"/>
        <end position="305"/>
    </location>
</feature>
<evidence type="ECO:0000259" key="2">
    <source>
        <dbReference type="SMART" id="SM00360"/>
    </source>
</evidence>
<feature type="domain" description="RRM" evidence="2">
    <location>
        <begin position="516"/>
        <end position="583"/>
    </location>
</feature>
<dbReference type="PANTHER" id="PTHR34568:SF5">
    <property type="entry name" value="RNA-BINDING (RRM_RBD_RNP MOTIFS) FAMILY PROTEIN"/>
    <property type="match status" value="1"/>
</dbReference>
<comment type="caution">
    <text evidence="3">The sequence shown here is derived from an EMBL/GenBank/DDBJ whole genome shotgun (WGS) entry which is preliminary data.</text>
</comment>
<feature type="region of interest" description="Disordered" evidence="1">
    <location>
        <begin position="279"/>
        <end position="331"/>
    </location>
</feature>
<feature type="region of interest" description="Disordered" evidence="1">
    <location>
        <begin position="191"/>
        <end position="258"/>
    </location>
</feature>
<accession>A0AAV6KQ91</accession>
<dbReference type="Pfam" id="PF25896">
    <property type="entry name" value="HTH_AT3G52170"/>
    <property type="match status" value="1"/>
</dbReference>
<dbReference type="Gene3D" id="3.30.70.330">
    <property type="match status" value="3"/>
</dbReference>
<gene>
    <name evidence="3" type="ORF">RHGRI_011974</name>
</gene>
<keyword evidence="4" id="KW-1185">Reference proteome</keyword>
<protein>
    <recommendedName>
        <fullName evidence="2">RRM domain-containing protein</fullName>
    </recommendedName>
</protein>
<dbReference type="Pfam" id="PF00076">
    <property type="entry name" value="RRM_1"/>
    <property type="match status" value="1"/>
</dbReference>
<evidence type="ECO:0000313" key="4">
    <source>
        <dbReference type="Proteomes" id="UP000823749"/>
    </source>
</evidence>
<dbReference type="PANTHER" id="PTHR34568">
    <property type="entry name" value="RRM DOMAIN-CONTAINING PROTEIN"/>
    <property type="match status" value="1"/>
</dbReference>
<reference evidence="3" key="1">
    <citation type="submission" date="2020-08" db="EMBL/GenBank/DDBJ databases">
        <title>Plant Genome Project.</title>
        <authorList>
            <person name="Zhang R.-G."/>
        </authorList>
    </citation>
    <scope>NUCLEOTIDE SEQUENCE</scope>
    <source>
        <strain evidence="3">WSP0</strain>
        <tissue evidence="3">Leaf</tissue>
    </source>
</reference>
<dbReference type="InterPro" id="IPR012677">
    <property type="entry name" value="Nucleotide-bd_a/b_plait_sf"/>
</dbReference>
<dbReference type="SMART" id="SM00360">
    <property type="entry name" value="RRM"/>
    <property type="match status" value="2"/>
</dbReference>
<dbReference type="SUPFAM" id="SSF54928">
    <property type="entry name" value="RNA-binding domain, RBD"/>
    <property type="match status" value="2"/>
</dbReference>
<feature type="domain" description="RRM" evidence="2">
    <location>
        <begin position="413"/>
        <end position="482"/>
    </location>
</feature>
<dbReference type="CDD" id="cd00590">
    <property type="entry name" value="RRM_SF"/>
    <property type="match status" value="1"/>
</dbReference>
<evidence type="ECO:0000256" key="1">
    <source>
        <dbReference type="SAM" id="MobiDB-lite"/>
    </source>
</evidence>
<feature type="compositionally biased region" description="Polar residues" evidence="1">
    <location>
        <begin position="191"/>
        <end position="212"/>
    </location>
</feature>
<dbReference type="Proteomes" id="UP000823749">
    <property type="component" value="Chromosome 4"/>
</dbReference>
<name>A0AAV6KQ91_9ERIC</name>
<organism evidence="3 4">
    <name type="scientific">Rhododendron griersonianum</name>
    <dbReference type="NCBI Taxonomy" id="479676"/>
    <lineage>
        <taxon>Eukaryota</taxon>
        <taxon>Viridiplantae</taxon>
        <taxon>Streptophyta</taxon>
        <taxon>Embryophyta</taxon>
        <taxon>Tracheophyta</taxon>
        <taxon>Spermatophyta</taxon>
        <taxon>Magnoliopsida</taxon>
        <taxon>eudicotyledons</taxon>
        <taxon>Gunneridae</taxon>
        <taxon>Pentapetalae</taxon>
        <taxon>asterids</taxon>
        <taxon>Ericales</taxon>
        <taxon>Ericaceae</taxon>
        <taxon>Ericoideae</taxon>
        <taxon>Rhodoreae</taxon>
        <taxon>Rhododendron</taxon>
    </lineage>
</organism>
<proteinExistence type="predicted"/>